<dbReference type="SMART" id="SM00858">
    <property type="entry name" value="SAF"/>
    <property type="match status" value="1"/>
</dbReference>
<dbReference type="Proteomes" id="UP001273505">
    <property type="component" value="Unassembled WGS sequence"/>
</dbReference>
<evidence type="ECO:0000256" key="1">
    <source>
        <dbReference type="ARBA" id="ARBA00023239"/>
    </source>
</evidence>
<dbReference type="InterPro" id="IPR013974">
    <property type="entry name" value="SAF"/>
</dbReference>
<proteinExistence type="predicted"/>
<evidence type="ECO:0000313" key="4">
    <source>
        <dbReference type="Proteomes" id="UP001273505"/>
    </source>
</evidence>
<keyword evidence="1" id="KW-0456">Lyase</keyword>
<dbReference type="Gene3D" id="2.30.130.110">
    <property type="match status" value="1"/>
</dbReference>
<evidence type="ECO:0000259" key="2">
    <source>
        <dbReference type="SMART" id="SM00858"/>
    </source>
</evidence>
<dbReference type="InterPro" id="IPR044144">
    <property type="entry name" value="SAF_UxaA/GarD"/>
</dbReference>
<evidence type="ECO:0000313" key="3">
    <source>
        <dbReference type="EMBL" id="MDX6851263.1"/>
    </source>
</evidence>
<dbReference type="GO" id="GO:0016787">
    <property type="term" value="F:hydrolase activity"/>
    <property type="evidence" value="ECO:0007669"/>
    <property type="project" value="UniProtKB-KW"/>
</dbReference>
<reference evidence="3 4" key="1">
    <citation type="submission" date="2023-11" db="EMBL/GenBank/DDBJ databases">
        <title>Gilvimarinus fulvus sp. nov., isolated from the surface of Kelp.</title>
        <authorList>
            <person name="Sun Y.Y."/>
            <person name="Gong Y."/>
            <person name="Du Z.J."/>
        </authorList>
    </citation>
    <scope>NUCLEOTIDE SEQUENCE [LARGE SCALE GENOMIC DNA]</scope>
    <source>
        <strain evidence="3 4">SDUM040013</strain>
    </source>
</reference>
<dbReference type="CDD" id="cd11613">
    <property type="entry name" value="SAF_AH_GD"/>
    <property type="match status" value="1"/>
</dbReference>
<keyword evidence="3" id="KW-0378">Hydrolase</keyword>
<feature type="domain" description="SAF" evidence="2">
    <location>
        <begin position="19"/>
        <end position="90"/>
    </location>
</feature>
<dbReference type="EMBL" id="JAXAFO010000045">
    <property type="protein sequence ID" value="MDX6851263.1"/>
    <property type="molecule type" value="Genomic_DNA"/>
</dbReference>
<keyword evidence="4" id="KW-1185">Reference proteome</keyword>
<organism evidence="3 4">
    <name type="scientific">Gilvimarinus gilvus</name>
    <dbReference type="NCBI Taxonomy" id="3058038"/>
    <lineage>
        <taxon>Bacteria</taxon>
        <taxon>Pseudomonadati</taxon>
        <taxon>Pseudomonadota</taxon>
        <taxon>Gammaproteobacteria</taxon>
        <taxon>Cellvibrionales</taxon>
        <taxon>Cellvibrionaceae</taxon>
        <taxon>Gilvimarinus</taxon>
    </lineage>
</organism>
<sequence length="105" mass="11396">MTDNNAANAPSVVLLHPDDNVLISVCHLAEGAEFDFHGQHYRMAQAVPIGNKIARVDMPKGTKIFRYGAPIGSLFATVQAGAWVHMHNLKSDYLASHTRTGRAGQ</sequence>
<gene>
    <name evidence="3" type="ORF">SCD92_17935</name>
</gene>
<accession>A0ABU4S288</accession>
<dbReference type="RefSeq" id="WP_302721160.1">
    <property type="nucleotide sequence ID" value="NZ_JAULRU010000257.1"/>
</dbReference>
<comment type="caution">
    <text evidence="3">The sequence shown here is derived from an EMBL/GenBank/DDBJ whole genome shotgun (WGS) entry which is preliminary data.</text>
</comment>
<name>A0ABU4S288_9GAMM</name>
<protein>
    <submittedName>
        <fullName evidence="3">UxaA family hydrolase</fullName>
    </submittedName>
</protein>